<evidence type="ECO:0000259" key="3">
    <source>
        <dbReference type="Pfam" id="PF24181"/>
    </source>
</evidence>
<gene>
    <name evidence="4" type="ORF">PCANC_14855</name>
</gene>
<organism evidence="4 5">
    <name type="scientific">Puccinia coronata f. sp. avenae</name>
    <dbReference type="NCBI Taxonomy" id="200324"/>
    <lineage>
        <taxon>Eukaryota</taxon>
        <taxon>Fungi</taxon>
        <taxon>Dikarya</taxon>
        <taxon>Basidiomycota</taxon>
        <taxon>Pucciniomycotina</taxon>
        <taxon>Pucciniomycetes</taxon>
        <taxon>Pucciniales</taxon>
        <taxon>Pucciniaceae</taxon>
        <taxon>Puccinia</taxon>
    </lineage>
</organism>
<dbReference type="InterPro" id="IPR052587">
    <property type="entry name" value="TELO2-interacting_protein_1"/>
</dbReference>
<evidence type="ECO:0000256" key="2">
    <source>
        <dbReference type="SAM" id="SignalP"/>
    </source>
</evidence>
<dbReference type="GO" id="GO:0005737">
    <property type="term" value="C:cytoplasm"/>
    <property type="evidence" value="ECO:0007669"/>
    <property type="project" value="TreeGrafter"/>
</dbReference>
<keyword evidence="2" id="KW-0732">Signal</keyword>
<dbReference type="STRING" id="200324.A0A2N5UI54"/>
<evidence type="ECO:0000256" key="1">
    <source>
        <dbReference type="SAM" id="MobiDB-lite"/>
    </source>
</evidence>
<dbReference type="SUPFAM" id="SSF48371">
    <property type="entry name" value="ARM repeat"/>
    <property type="match status" value="1"/>
</dbReference>
<evidence type="ECO:0000313" key="4">
    <source>
        <dbReference type="EMBL" id="PLW37434.1"/>
    </source>
</evidence>
<comment type="caution">
    <text evidence="4">The sequence shown here is derived from an EMBL/GenBank/DDBJ whole genome shotgun (WGS) entry which is preliminary data.</text>
</comment>
<protein>
    <recommendedName>
        <fullName evidence="3">TTI1 C-terminal TPR domain-containing protein</fullName>
    </recommendedName>
</protein>
<dbReference type="InterPro" id="IPR016024">
    <property type="entry name" value="ARM-type_fold"/>
</dbReference>
<feature type="region of interest" description="Disordered" evidence="1">
    <location>
        <begin position="52"/>
        <end position="71"/>
    </location>
</feature>
<proteinExistence type="predicted"/>
<keyword evidence="5" id="KW-1185">Reference proteome</keyword>
<dbReference type="InterPro" id="IPR057567">
    <property type="entry name" value="TPR_TTI1_C"/>
</dbReference>
<feature type="signal peptide" evidence="2">
    <location>
        <begin position="1"/>
        <end position="29"/>
    </location>
</feature>
<dbReference type="InterPro" id="IPR049362">
    <property type="entry name" value="TTI1_rpt"/>
</dbReference>
<dbReference type="PANTHER" id="PTHR18460:SF3">
    <property type="entry name" value="TELO2-INTERACTING PROTEIN 1 HOMOLOG"/>
    <property type="match status" value="1"/>
</dbReference>
<reference evidence="4 5" key="1">
    <citation type="submission" date="2017-11" db="EMBL/GenBank/DDBJ databases">
        <title>De novo assembly and phasing of dikaryotic genomes from two isolates of Puccinia coronata f. sp. avenae, the causal agent of oat crown rust.</title>
        <authorList>
            <person name="Miller M.E."/>
            <person name="Zhang Y."/>
            <person name="Omidvar V."/>
            <person name="Sperschneider J."/>
            <person name="Schwessinger B."/>
            <person name="Raley C."/>
            <person name="Palmer J.M."/>
            <person name="Garnica D."/>
            <person name="Upadhyaya N."/>
            <person name="Rathjen J."/>
            <person name="Taylor J.M."/>
            <person name="Park R.F."/>
            <person name="Dodds P.N."/>
            <person name="Hirsch C.D."/>
            <person name="Kianian S.F."/>
            <person name="Figueroa M."/>
        </authorList>
    </citation>
    <scope>NUCLEOTIDE SEQUENCE [LARGE SCALE GENOMIC DNA]</scope>
    <source>
        <strain evidence="4">12NC29</strain>
    </source>
</reference>
<dbReference type="Pfam" id="PF21547">
    <property type="entry name" value="TTI1"/>
    <property type="match status" value="1"/>
</dbReference>
<dbReference type="Gene3D" id="1.25.10.10">
    <property type="entry name" value="Leucine-rich Repeat Variant"/>
    <property type="match status" value="1"/>
</dbReference>
<sequence length="1323" mass="147832">MRASHGRMWWCHTFVVNVHFFGFPPAARAEPPPIGVLDGRAPPGDAFAPSWTVATHSSSSNPAHPSRNGSMDQPMLFKKLKPLTVPILGMLPIKNPAHSLQLIPTLTSIKAILLDHAQPELMTPPMIHYIFFPFEQLYHQVNLAALSESSLNHLLEISSTLVKASKLHEPNKLWTSKETLMLNSILPILIQKNDAKEPIDTPKSSAWKPARSDESASLALDLMILILYPHSNRINKNHFQHLVDILDTLYRIYANPKQSQPSLDRATRTIQLIRLGLLRLSSSNISGGNGVDILSTFLPSITSKLTQLACLLATRRQSSGLLSLTLHTIEWLLVKCLDDELPDLQEIFAANQFQSADCLIDPDQPSESDIYGHVLEIASDWKLGQFQSTRTSSQAATNLSLPASRPDTGAQEILKLASCLDNHPSPVVQEAWIHVCSRLLERTRIALRFGSEETSGNLPDPADKDAFAVLVEALIISRSNVNFDVPTHDKINSLFVNVTRLLPLPSIQLVINFIRSNFHSLSNLLVKQASGQDDMIIHLSSRIASSLETIIDLIGHQSHSTQFYQSCFDLIDLNEFQHLSTSILCRVHLIIPKVLDSQTDSGFPSDACSMRERHCNDSKAYPSDRDNLPDTFPKLSVKHIFDHKCIKALEELVRAIFRLVLQCSYLLPSSSIKLSGIAYLDRLLQWTTATKGAKPSDTQQRCLQLNALWTLGESIRASKSISTDDRFRARFRKIEIFCLQGLKKLLEMAESYRIEGGQTQEDKVEESFSSELIGIHQGLENLSVTEYLKGNDQLLELERLRPANLSRRSDELIEEDNFQSLKTCLILRLIASSVHVLEGSFQSNLSWVLYYVLAQLGSPNPYVHQHAMSTVGELALYCSYGSIANMLEDNSDYLIHVVSHQLMPHQYDIYAPFVLEHLIRLVGLRAMLPLVEQILLHDLFELLDDFHGYDLVCEQIIGVFHCVMSLMNQEIVFEQAQRKLGDASNGENSKGTEETETRESANQIDEIFKIEQQLASIRWAFAGPPTDISTDLERFESFQAARSKWAEFQKTSCSSTRGFTEKNPEKPFGEIDAQGSVGGVEGPSVDQETPGPSMTGYQRIAAELMSKSAHFLTHSEVTVRRGVSQLIKEAIPILGSSSASPQESSLLPVIQRFWTIILTRLDDDHTALESLDLLSNLCRHVGTFMSRRLVNDIWPRIRRMIEAEHTPSRVRQAAIESLHTIITYGEQIHWKESFVWDIIQALLTFQSHSKSNYIPIIDQILDALSGKGFRNSVLVARRATCGLVPAMQFMATTPLPSSASFPTSIRPVSSSSDAPSSSAISSN</sequence>
<dbReference type="Proteomes" id="UP000235388">
    <property type="component" value="Unassembled WGS sequence"/>
</dbReference>
<dbReference type="EMBL" id="PGCJ01000222">
    <property type="protein sequence ID" value="PLW37434.1"/>
    <property type="molecule type" value="Genomic_DNA"/>
</dbReference>
<feature type="domain" description="TTI1 C-terminal TPR" evidence="3">
    <location>
        <begin position="1086"/>
        <end position="1220"/>
    </location>
</feature>
<feature type="compositionally biased region" description="Low complexity" evidence="1">
    <location>
        <begin position="1304"/>
        <end position="1323"/>
    </location>
</feature>
<feature type="region of interest" description="Disordered" evidence="1">
    <location>
        <begin position="1297"/>
        <end position="1323"/>
    </location>
</feature>
<accession>A0A2N5UI54</accession>
<dbReference type="PANTHER" id="PTHR18460">
    <property type="entry name" value="TEL2 INTERACTING PROTEIN 1 TTI1 FAMILY MEMBER"/>
    <property type="match status" value="1"/>
</dbReference>
<feature type="chain" id="PRO_5014891787" description="TTI1 C-terminal TPR domain-containing protein" evidence="2">
    <location>
        <begin position="30"/>
        <end position="1323"/>
    </location>
</feature>
<dbReference type="InterPro" id="IPR011989">
    <property type="entry name" value="ARM-like"/>
</dbReference>
<name>A0A2N5UI54_9BASI</name>
<dbReference type="OrthoDB" id="49511at2759"/>
<dbReference type="Pfam" id="PF24181">
    <property type="entry name" value="TPR_TTI1_C"/>
    <property type="match status" value="1"/>
</dbReference>
<evidence type="ECO:0000313" key="5">
    <source>
        <dbReference type="Proteomes" id="UP000235388"/>
    </source>
</evidence>